<evidence type="ECO:0000256" key="1">
    <source>
        <dbReference type="SAM" id="MobiDB-lite"/>
    </source>
</evidence>
<dbReference type="EMBL" id="PYSW02000006">
    <property type="protein sequence ID" value="KAG2391985.1"/>
    <property type="molecule type" value="Genomic_DNA"/>
</dbReference>
<evidence type="ECO:0000256" key="2">
    <source>
        <dbReference type="SAM" id="SignalP"/>
    </source>
</evidence>
<feature type="compositionally biased region" description="Low complexity" evidence="1">
    <location>
        <begin position="51"/>
        <end position="70"/>
    </location>
</feature>
<keyword evidence="2" id="KW-0732">Signal</keyword>
<name>A0AA88GW09_NAELO</name>
<evidence type="ECO:0000313" key="4">
    <source>
        <dbReference type="Proteomes" id="UP000816034"/>
    </source>
</evidence>
<feature type="compositionally biased region" description="Acidic residues" evidence="1">
    <location>
        <begin position="71"/>
        <end position="93"/>
    </location>
</feature>
<gene>
    <name evidence="3" type="ORF">C9374_013470</name>
</gene>
<comment type="caution">
    <text evidence="3">The sequence shown here is derived from an EMBL/GenBank/DDBJ whole genome shotgun (WGS) entry which is preliminary data.</text>
</comment>
<dbReference type="GeneID" id="68105923"/>
<accession>A0AA88GW09</accession>
<dbReference type="Proteomes" id="UP000816034">
    <property type="component" value="Unassembled WGS sequence"/>
</dbReference>
<feature type="region of interest" description="Disordered" evidence="1">
    <location>
        <begin position="42"/>
        <end position="130"/>
    </location>
</feature>
<feature type="compositionally biased region" description="Acidic residues" evidence="1">
    <location>
        <begin position="108"/>
        <end position="130"/>
    </location>
</feature>
<feature type="chain" id="PRO_5041640107" evidence="2">
    <location>
        <begin position="26"/>
        <end position="130"/>
    </location>
</feature>
<proteinExistence type="predicted"/>
<feature type="signal peptide" evidence="2">
    <location>
        <begin position="1"/>
        <end position="25"/>
    </location>
</feature>
<dbReference type="RefSeq" id="XP_044553879.1">
    <property type="nucleotide sequence ID" value="XM_044689350.1"/>
</dbReference>
<organism evidence="3 4">
    <name type="scientific">Naegleria lovaniensis</name>
    <name type="common">Amoeba</name>
    <dbReference type="NCBI Taxonomy" id="51637"/>
    <lineage>
        <taxon>Eukaryota</taxon>
        <taxon>Discoba</taxon>
        <taxon>Heterolobosea</taxon>
        <taxon>Tetramitia</taxon>
        <taxon>Eutetramitia</taxon>
        <taxon>Vahlkampfiidae</taxon>
        <taxon>Naegleria</taxon>
    </lineage>
</organism>
<sequence>MPNNKFLLLTLALLALLFITGFLSTTSHSVVNAESVETLFEGSTEEMNLDSLSSVDESSSSTESAATTEQQESEEDEEEIAAETLSDEGEVLDTLDSLPTDESANFENVDEDMMEDFGEDDEDVNEGEAY</sequence>
<dbReference type="AlphaFoldDB" id="A0AA88GW09"/>
<protein>
    <submittedName>
        <fullName evidence="3">Uncharacterized protein</fullName>
    </submittedName>
</protein>
<reference evidence="3 4" key="1">
    <citation type="journal article" date="2018" name="BMC Genomics">
        <title>The genome of Naegleria lovaniensis, the basis for a comparative approach to unravel pathogenicity factors of the human pathogenic amoeba N. fowleri.</title>
        <authorList>
            <person name="Liechti N."/>
            <person name="Schurch N."/>
            <person name="Bruggmann R."/>
            <person name="Wittwer M."/>
        </authorList>
    </citation>
    <scope>NUCLEOTIDE SEQUENCE [LARGE SCALE GENOMIC DNA]</scope>
    <source>
        <strain evidence="3 4">ATCC 30569</strain>
    </source>
</reference>
<evidence type="ECO:0000313" key="3">
    <source>
        <dbReference type="EMBL" id="KAG2391985.1"/>
    </source>
</evidence>
<keyword evidence="4" id="KW-1185">Reference proteome</keyword>